<evidence type="ECO:0000256" key="8">
    <source>
        <dbReference type="ARBA" id="ARBA00022932"/>
    </source>
</evidence>
<comment type="similarity">
    <text evidence="2">Belongs to the beta sliding clamp family.</text>
</comment>
<comment type="subcellular location">
    <subcellularLocation>
        <location evidence="1">Cytoplasm</location>
    </subcellularLocation>
</comment>
<evidence type="ECO:0000256" key="7">
    <source>
        <dbReference type="ARBA" id="ARBA00022705"/>
    </source>
</evidence>
<dbReference type="RefSeq" id="WP_169339398.1">
    <property type="nucleotide sequence ID" value="NZ_JABBZM010000003.1"/>
</dbReference>
<keyword evidence="5" id="KW-0808">Transferase</keyword>
<dbReference type="PANTHER" id="PTHR30478">
    <property type="entry name" value="DNA POLYMERASE III SUBUNIT BETA"/>
    <property type="match status" value="1"/>
</dbReference>
<evidence type="ECO:0000256" key="4">
    <source>
        <dbReference type="ARBA" id="ARBA00022490"/>
    </source>
</evidence>
<dbReference type="GO" id="GO:0008408">
    <property type="term" value="F:3'-5' exonuclease activity"/>
    <property type="evidence" value="ECO:0007669"/>
    <property type="project" value="InterPro"/>
</dbReference>
<dbReference type="Gene3D" id="3.70.10.10">
    <property type="match status" value="1"/>
</dbReference>
<evidence type="ECO:0000256" key="9">
    <source>
        <dbReference type="ARBA" id="ARBA00023125"/>
    </source>
</evidence>
<organism evidence="13 14">
    <name type="scientific">Ralstonia insidiosa</name>
    <dbReference type="NCBI Taxonomy" id="190721"/>
    <lineage>
        <taxon>Bacteria</taxon>
        <taxon>Pseudomonadati</taxon>
        <taxon>Pseudomonadota</taxon>
        <taxon>Betaproteobacteria</taxon>
        <taxon>Burkholderiales</taxon>
        <taxon>Burkholderiaceae</taxon>
        <taxon>Ralstonia</taxon>
    </lineage>
</organism>
<evidence type="ECO:0000256" key="6">
    <source>
        <dbReference type="ARBA" id="ARBA00022695"/>
    </source>
</evidence>
<evidence type="ECO:0000313" key="14">
    <source>
        <dbReference type="Proteomes" id="UP000575469"/>
    </source>
</evidence>
<dbReference type="EMBL" id="JABBZM010000003">
    <property type="protein sequence ID" value="NMV37211.1"/>
    <property type="molecule type" value="Genomic_DNA"/>
</dbReference>
<dbReference type="GO" id="GO:0003677">
    <property type="term" value="F:DNA binding"/>
    <property type="evidence" value="ECO:0007669"/>
    <property type="project" value="UniProtKB-KW"/>
</dbReference>
<dbReference type="Gene3D" id="3.10.150.10">
    <property type="entry name" value="DNA Polymerase III, subunit A, domain 2"/>
    <property type="match status" value="1"/>
</dbReference>
<keyword evidence="8" id="KW-0239">DNA-directed DNA polymerase</keyword>
<dbReference type="SMART" id="SM00480">
    <property type="entry name" value="POL3Bc"/>
    <property type="match status" value="1"/>
</dbReference>
<dbReference type="GO" id="GO:0003887">
    <property type="term" value="F:DNA-directed DNA polymerase activity"/>
    <property type="evidence" value="ECO:0007669"/>
    <property type="project" value="UniProtKB-KW"/>
</dbReference>
<dbReference type="SUPFAM" id="SSF55979">
    <property type="entry name" value="DNA clamp"/>
    <property type="match status" value="2"/>
</dbReference>
<protein>
    <recommendedName>
        <fullName evidence="3">Beta sliding clamp</fullName>
    </recommendedName>
    <alternativeName>
        <fullName evidence="11">Beta-clamp processivity factor</fullName>
    </alternativeName>
    <alternativeName>
        <fullName evidence="10">DNA polymerase III beta sliding clamp subunit</fullName>
    </alternativeName>
</protein>
<evidence type="ECO:0000256" key="3">
    <source>
        <dbReference type="ARBA" id="ARBA00021035"/>
    </source>
</evidence>
<evidence type="ECO:0000256" key="1">
    <source>
        <dbReference type="ARBA" id="ARBA00004496"/>
    </source>
</evidence>
<gene>
    <name evidence="13" type="ORF">HGR00_04755</name>
</gene>
<evidence type="ECO:0000313" key="13">
    <source>
        <dbReference type="EMBL" id="NMV37211.1"/>
    </source>
</evidence>
<evidence type="ECO:0000256" key="10">
    <source>
        <dbReference type="ARBA" id="ARBA00030988"/>
    </source>
</evidence>
<dbReference type="InterPro" id="IPR001001">
    <property type="entry name" value="DNA_polIII_beta"/>
</dbReference>
<feature type="domain" description="DNA polymerase III beta sliding clamp N-terminal" evidence="12">
    <location>
        <begin position="3"/>
        <end position="111"/>
    </location>
</feature>
<dbReference type="AlphaFoldDB" id="A0A848NQ61"/>
<keyword evidence="9" id="KW-0238">DNA-binding</keyword>
<sequence length="356" mass="38870">MLKIELSALKEAVDLAGRVVNSRGIIPVLSMIRITTDGTNAVRFTGTDQVHSLSVMAAADVHSEFDVCVPADRLRAVAGLSGDRARIKLDEERKKLEISMGTSRFSMGYVPGIHHPEIKIEGEPVAEFEAPGLIDMIDTVVFAVAGNKEHSRPFLQNVWVESDGSAIHLVAGDGFRVVSNSMPLPTPEFGVPISANTAKELSRLPVSKFRVFERYMIAAGDGIRFIAARPVVKYMRWREVFPQAVHSIKVPKAALTEICSIHRQFGTDGHVRFETEGSECVIQARGETDDIEIIVPIEASSEEALLTAKFSASLLQPMIAQVSGESVEFLWAKNGPDMPRAIQSGSWRGVIAPVKQ</sequence>
<dbReference type="GO" id="GO:0005737">
    <property type="term" value="C:cytoplasm"/>
    <property type="evidence" value="ECO:0007669"/>
    <property type="project" value="UniProtKB-SubCell"/>
</dbReference>
<proteinExistence type="inferred from homology"/>
<comment type="caution">
    <text evidence="13">The sequence shown here is derived from an EMBL/GenBank/DDBJ whole genome shotgun (WGS) entry which is preliminary data.</text>
</comment>
<evidence type="ECO:0000259" key="12">
    <source>
        <dbReference type="Pfam" id="PF00712"/>
    </source>
</evidence>
<dbReference type="Pfam" id="PF00712">
    <property type="entry name" value="DNA_pol3_beta"/>
    <property type="match status" value="1"/>
</dbReference>
<dbReference type="GO" id="GO:0006271">
    <property type="term" value="P:DNA strand elongation involved in DNA replication"/>
    <property type="evidence" value="ECO:0007669"/>
    <property type="project" value="TreeGrafter"/>
</dbReference>
<dbReference type="GO" id="GO:0009360">
    <property type="term" value="C:DNA polymerase III complex"/>
    <property type="evidence" value="ECO:0007669"/>
    <property type="project" value="InterPro"/>
</dbReference>
<accession>A0A848NQ61</accession>
<evidence type="ECO:0000256" key="11">
    <source>
        <dbReference type="ARBA" id="ARBA00033276"/>
    </source>
</evidence>
<dbReference type="PANTHER" id="PTHR30478:SF0">
    <property type="entry name" value="BETA SLIDING CLAMP"/>
    <property type="match status" value="1"/>
</dbReference>
<reference evidence="13 14" key="1">
    <citation type="submission" date="2020-04" db="EMBL/GenBank/DDBJ databases">
        <title>Ralstonia insidiosa genome sequencing and assembly.</title>
        <authorList>
            <person name="Martins R.C.R."/>
            <person name="Perdigao-Neto L.V."/>
            <person name="Levin A.S.S."/>
            <person name="Costa S.F."/>
        </authorList>
    </citation>
    <scope>NUCLEOTIDE SEQUENCE [LARGE SCALE GENOMIC DNA]</scope>
    <source>
        <strain evidence="13 14">5047</strain>
    </source>
</reference>
<name>A0A848NQ61_9RALS</name>
<evidence type="ECO:0000256" key="2">
    <source>
        <dbReference type="ARBA" id="ARBA00010752"/>
    </source>
</evidence>
<keyword evidence="4" id="KW-0963">Cytoplasm</keyword>
<evidence type="ECO:0000256" key="5">
    <source>
        <dbReference type="ARBA" id="ARBA00022679"/>
    </source>
</evidence>
<keyword evidence="6" id="KW-0548">Nucleotidyltransferase</keyword>
<dbReference type="InterPro" id="IPR022634">
    <property type="entry name" value="DNA_polIII_beta_N"/>
</dbReference>
<keyword evidence="7" id="KW-0235">DNA replication</keyword>
<dbReference type="InterPro" id="IPR046938">
    <property type="entry name" value="DNA_clamp_sf"/>
</dbReference>
<dbReference type="Proteomes" id="UP000575469">
    <property type="component" value="Unassembled WGS sequence"/>
</dbReference>